<evidence type="ECO:0000313" key="2">
    <source>
        <dbReference type="EMBL" id="KAH3850391.1"/>
    </source>
</evidence>
<evidence type="ECO:0000256" key="1">
    <source>
        <dbReference type="SAM" id="MobiDB-lite"/>
    </source>
</evidence>
<dbReference type="Proteomes" id="UP000828390">
    <property type="component" value="Unassembled WGS sequence"/>
</dbReference>
<dbReference type="EMBL" id="JAIWYP010000003">
    <property type="protein sequence ID" value="KAH3850391.1"/>
    <property type="molecule type" value="Genomic_DNA"/>
</dbReference>
<sequence length="66" mass="7675">MASDMTSGMERIAREMSRHNRLLDKQTVLLYMITNAVLQIRDDLNKKESHKEKRPSMKSVAKSVKK</sequence>
<name>A0A9D4L4M5_DREPO</name>
<feature type="region of interest" description="Disordered" evidence="1">
    <location>
        <begin position="42"/>
        <end position="66"/>
    </location>
</feature>
<reference evidence="2" key="1">
    <citation type="journal article" date="2019" name="bioRxiv">
        <title>The Genome of the Zebra Mussel, Dreissena polymorpha: A Resource for Invasive Species Research.</title>
        <authorList>
            <person name="McCartney M.A."/>
            <person name="Auch B."/>
            <person name="Kono T."/>
            <person name="Mallez S."/>
            <person name="Zhang Y."/>
            <person name="Obille A."/>
            <person name="Becker A."/>
            <person name="Abrahante J.E."/>
            <person name="Garbe J."/>
            <person name="Badalamenti J.P."/>
            <person name="Herman A."/>
            <person name="Mangelson H."/>
            <person name="Liachko I."/>
            <person name="Sullivan S."/>
            <person name="Sone E.D."/>
            <person name="Koren S."/>
            <person name="Silverstein K.A.T."/>
            <person name="Beckman K.B."/>
            <person name="Gohl D.M."/>
        </authorList>
    </citation>
    <scope>NUCLEOTIDE SEQUENCE</scope>
    <source>
        <strain evidence="2">Duluth1</strain>
        <tissue evidence="2">Whole animal</tissue>
    </source>
</reference>
<feature type="compositionally biased region" description="Basic and acidic residues" evidence="1">
    <location>
        <begin position="42"/>
        <end position="55"/>
    </location>
</feature>
<accession>A0A9D4L4M5</accession>
<gene>
    <name evidence="2" type="ORF">DPMN_092802</name>
</gene>
<organism evidence="2 3">
    <name type="scientific">Dreissena polymorpha</name>
    <name type="common">Zebra mussel</name>
    <name type="synonym">Mytilus polymorpha</name>
    <dbReference type="NCBI Taxonomy" id="45954"/>
    <lineage>
        <taxon>Eukaryota</taxon>
        <taxon>Metazoa</taxon>
        <taxon>Spiralia</taxon>
        <taxon>Lophotrochozoa</taxon>
        <taxon>Mollusca</taxon>
        <taxon>Bivalvia</taxon>
        <taxon>Autobranchia</taxon>
        <taxon>Heteroconchia</taxon>
        <taxon>Euheterodonta</taxon>
        <taxon>Imparidentia</taxon>
        <taxon>Neoheterodontei</taxon>
        <taxon>Myida</taxon>
        <taxon>Dreissenoidea</taxon>
        <taxon>Dreissenidae</taxon>
        <taxon>Dreissena</taxon>
    </lineage>
</organism>
<protein>
    <submittedName>
        <fullName evidence="2">Uncharacterized protein</fullName>
    </submittedName>
</protein>
<comment type="caution">
    <text evidence="2">The sequence shown here is derived from an EMBL/GenBank/DDBJ whole genome shotgun (WGS) entry which is preliminary data.</text>
</comment>
<keyword evidence="3" id="KW-1185">Reference proteome</keyword>
<evidence type="ECO:0000313" key="3">
    <source>
        <dbReference type="Proteomes" id="UP000828390"/>
    </source>
</evidence>
<dbReference type="AlphaFoldDB" id="A0A9D4L4M5"/>
<reference evidence="2" key="2">
    <citation type="submission" date="2020-11" db="EMBL/GenBank/DDBJ databases">
        <authorList>
            <person name="McCartney M.A."/>
            <person name="Auch B."/>
            <person name="Kono T."/>
            <person name="Mallez S."/>
            <person name="Becker A."/>
            <person name="Gohl D.M."/>
            <person name="Silverstein K.A.T."/>
            <person name="Koren S."/>
            <person name="Bechman K.B."/>
            <person name="Herman A."/>
            <person name="Abrahante J.E."/>
            <person name="Garbe J."/>
        </authorList>
    </citation>
    <scope>NUCLEOTIDE SEQUENCE</scope>
    <source>
        <strain evidence="2">Duluth1</strain>
        <tissue evidence="2">Whole animal</tissue>
    </source>
</reference>
<proteinExistence type="predicted"/>